<keyword evidence="10" id="KW-1185">Reference proteome</keyword>
<keyword evidence="5 9" id="KW-0067">ATP-binding</keyword>
<evidence type="ECO:0000256" key="3">
    <source>
        <dbReference type="ARBA" id="ARBA00022475"/>
    </source>
</evidence>
<dbReference type="FunFam" id="3.40.50.300:FF:000230">
    <property type="entry name" value="Lipoprotein-releasing system ATP-binding protein LolD"/>
    <property type="match status" value="1"/>
</dbReference>
<dbReference type="GO" id="GO:0005524">
    <property type="term" value="F:ATP binding"/>
    <property type="evidence" value="ECO:0007669"/>
    <property type="project" value="UniProtKB-KW"/>
</dbReference>
<accession>A0A0S4KX97</accession>
<dbReference type="InterPro" id="IPR003439">
    <property type="entry name" value="ABC_transporter-like_ATP-bd"/>
</dbReference>
<dbReference type="CDD" id="cd03255">
    <property type="entry name" value="ABC_MJ0796_LolCDE_FtsE"/>
    <property type="match status" value="1"/>
</dbReference>
<dbReference type="STRING" id="1715989.NITINOP_2072"/>
<dbReference type="InterPro" id="IPR027417">
    <property type="entry name" value="P-loop_NTPase"/>
</dbReference>
<dbReference type="GO" id="GO:0044874">
    <property type="term" value="P:lipoprotein localization to outer membrane"/>
    <property type="evidence" value="ECO:0007669"/>
    <property type="project" value="UniProtKB-ARBA"/>
</dbReference>
<gene>
    <name evidence="9" type="primary">lolD</name>
    <name evidence="9" type="ORF">NITINOP_2072</name>
</gene>
<dbReference type="InterPro" id="IPR017911">
    <property type="entry name" value="MacB-like_ATP-bd"/>
</dbReference>
<keyword evidence="4" id="KW-0547">Nucleotide-binding</keyword>
<dbReference type="Gene3D" id="3.40.50.300">
    <property type="entry name" value="P-loop containing nucleotide triphosphate hydrolases"/>
    <property type="match status" value="1"/>
</dbReference>
<dbReference type="OrthoDB" id="9783924at2"/>
<protein>
    <submittedName>
        <fullName evidence="9">Outer membrane-specific lipoprotein transporter subunit ATP-binding component of ABC superfamily</fullName>
    </submittedName>
</protein>
<evidence type="ECO:0000256" key="7">
    <source>
        <dbReference type="ARBA" id="ARBA00023136"/>
    </source>
</evidence>
<dbReference type="InterPro" id="IPR017871">
    <property type="entry name" value="ABC_transporter-like_CS"/>
</dbReference>
<dbReference type="KEGG" id="nio:NITINOP_2072"/>
<dbReference type="Pfam" id="PF00005">
    <property type="entry name" value="ABC_tran"/>
    <property type="match status" value="1"/>
</dbReference>
<dbReference type="SMART" id="SM00382">
    <property type="entry name" value="AAA"/>
    <property type="match status" value="1"/>
</dbReference>
<evidence type="ECO:0000256" key="6">
    <source>
        <dbReference type="ARBA" id="ARBA00022967"/>
    </source>
</evidence>
<dbReference type="GO" id="GO:0016887">
    <property type="term" value="F:ATP hydrolysis activity"/>
    <property type="evidence" value="ECO:0007669"/>
    <property type="project" value="InterPro"/>
</dbReference>
<dbReference type="EMBL" id="LN885086">
    <property type="protein sequence ID" value="CUQ67044.1"/>
    <property type="molecule type" value="Genomic_DNA"/>
</dbReference>
<proteinExistence type="inferred from homology"/>
<dbReference type="PANTHER" id="PTHR42798:SF2">
    <property type="entry name" value="ABC TRANSPORTER ATP-BINDING PROTEIN MG467-RELATED"/>
    <property type="match status" value="1"/>
</dbReference>
<sequence length="220" mass="24000">MIKVVDLYKSFSMGAYEVSVLKGINLEIRRGELIAIIGASGAGKSTLLHILGTLDKPSSGTVIFDGQDLFQMTEARQADFRNKRIGFVFQFHHLLPEFTALENACMPALVQRRDAASVESDAKALLDAVGLGHRLHHKPGELSGGEQQRVAIARALMQKPDLVLADEPTGNLDSHTGDALFRLMRDLNKAGGTTFVIVTHNDKLSAQADRIIHMQDGMIV</sequence>
<dbReference type="PROSITE" id="PS50893">
    <property type="entry name" value="ABC_TRANSPORTER_2"/>
    <property type="match status" value="1"/>
</dbReference>
<evidence type="ECO:0000256" key="1">
    <source>
        <dbReference type="ARBA" id="ARBA00005417"/>
    </source>
</evidence>
<dbReference type="AlphaFoldDB" id="A0A0S4KX97"/>
<keyword evidence="7" id="KW-0472">Membrane</keyword>
<keyword evidence="2" id="KW-0813">Transport</keyword>
<dbReference type="PANTHER" id="PTHR42798">
    <property type="entry name" value="LIPOPROTEIN-RELEASING SYSTEM ATP-BINDING PROTEIN LOLD"/>
    <property type="match status" value="1"/>
</dbReference>
<keyword evidence="3" id="KW-1003">Cell membrane</keyword>
<evidence type="ECO:0000256" key="4">
    <source>
        <dbReference type="ARBA" id="ARBA00022741"/>
    </source>
</evidence>
<evidence type="ECO:0000256" key="5">
    <source>
        <dbReference type="ARBA" id="ARBA00022840"/>
    </source>
</evidence>
<feature type="domain" description="ABC transporter" evidence="8">
    <location>
        <begin position="2"/>
        <end position="220"/>
    </location>
</feature>
<dbReference type="InterPro" id="IPR003593">
    <property type="entry name" value="AAA+_ATPase"/>
</dbReference>
<evidence type="ECO:0000313" key="9">
    <source>
        <dbReference type="EMBL" id="CUQ67044.1"/>
    </source>
</evidence>
<dbReference type="SUPFAM" id="SSF52540">
    <property type="entry name" value="P-loop containing nucleoside triphosphate hydrolases"/>
    <property type="match status" value="1"/>
</dbReference>
<evidence type="ECO:0000256" key="2">
    <source>
        <dbReference type="ARBA" id="ARBA00022448"/>
    </source>
</evidence>
<dbReference type="Proteomes" id="UP000066284">
    <property type="component" value="Chromosome 1"/>
</dbReference>
<name>A0A0S4KX97_9BACT</name>
<reference evidence="10" key="1">
    <citation type="submission" date="2015-09" db="EMBL/GenBank/DDBJ databases">
        <authorList>
            <person name="Daims H."/>
        </authorList>
    </citation>
    <scope>NUCLEOTIDE SEQUENCE [LARGE SCALE GENOMIC DNA]</scope>
</reference>
<evidence type="ECO:0000259" key="8">
    <source>
        <dbReference type="PROSITE" id="PS50893"/>
    </source>
</evidence>
<dbReference type="PROSITE" id="PS00211">
    <property type="entry name" value="ABC_TRANSPORTER_1"/>
    <property type="match status" value="1"/>
</dbReference>
<organism evidence="9 10">
    <name type="scientific">Candidatus Nitrospira inopinata</name>
    <dbReference type="NCBI Taxonomy" id="1715989"/>
    <lineage>
        <taxon>Bacteria</taxon>
        <taxon>Pseudomonadati</taxon>
        <taxon>Nitrospirota</taxon>
        <taxon>Nitrospiria</taxon>
        <taxon>Nitrospirales</taxon>
        <taxon>Nitrospiraceae</taxon>
        <taxon>Nitrospira</taxon>
    </lineage>
</organism>
<comment type="similarity">
    <text evidence="1">Belongs to the ABC transporter superfamily.</text>
</comment>
<keyword evidence="9" id="KW-0449">Lipoprotein</keyword>
<evidence type="ECO:0000313" key="10">
    <source>
        <dbReference type="Proteomes" id="UP000066284"/>
    </source>
</evidence>
<dbReference type="GO" id="GO:0089705">
    <property type="term" value="P:protein localization to outer membrane"/>
    <property type="evidence" value="ECO:0007669"/>
    <property type="project" value="UniProtKB-ARBA"/>
</dbReference>
<dbReference type="RefSeq" id="WP_062485104.1">
    <property type="nucleotide sequence ID" value="NZ_LN885086.1"/>
</dbReference>
<keyword evidence="6" id="KW-1278">Translocase</keyword>